<dbReference type="RefSeq" id="WP_082419495.1">
    <property type="nucleotide sequence ID" value="NZ_CP013011.1"/>
</dbReference>
<proteinExistence type="predicted"/>
<dbReference type="SUPFAM" id="SSF53300">
    <property type="entry name" value="vWA-like"/>
    <property type="match status" value="1"/>
</dbReference>
<dbReference type="Proteomes" id="UP000058613">
    <property type="component" value="Chromosome"/>
</dbReference>
<dbReference type="EMBL" id="CP013011">
    <property type="protein sequence ID" value="ALL01072.1"/>
    <property type="molecule type" value="Genomic_DNA"/>
</dbReference>
<dbReference type="STRING" id="1273541.Pyrde_1024"/>
<dbReference type="InterPro" id="IPR008912">
    <property type="entry name" value="Uncharacterised_CoxE"/>
</dbReference>
<reference evidence="1 3" key="1">
    <citation type="submission" date="2015-10" db="EMBL/GenBank/DDBJ databases">
        <title>Complete genome sequence of hyperthermophilic archaeon Pyrodictium delaneyi Su06.</title>
        <authorList>
            <person name="Jung J.-H."/>
            <person name="Lin J."/>
            <person name="Holden J.F."/>
            <person name="Park C.-S."/>
        </authorList>
    </citation>
    <scope>NUCLEOTIDE SEQUENCE [LARGE SCALE GENOMIC DNA]</scope>
    <source>
        <strain evidence="1 3">Su06</strain>
    </source>
</reference>
<dbReference type="InterPro" id="IPR036465">
    <property type="entry name" value="vWFA_dom_sf"/>
</dbReference>
<evidence type="ECO:0000313" key="4">
    <source>
        <dbReference type="Proteomes" id="UP000196694"/>
    </source>
</evidence>
<evidence type="ECO:0000313" key="1">
    <source>
        <dbReference type="EMBL" id="ALL01072.1"/>
    </source>
</evidence>
<name>A0A0P0N4I5_9CREN</name>
<evidence type="ECO:0000313" key="2">
    <source>
        <dbReference type="EMBL" id="OWJ55341.1"/>
    </source>
</evidence>
<evidence type="ECO:0008006" key="5">
    <source>
        <dbReference type="Google" id="ProtNLM"/>
    </source>
</evidence>
<evidence type="ECO:0000313" key="3">
    <source>
        <dbReference type="Proteomes" id="UP000058613"/>
    </source>
</evidence>
<dbReference type="Proteomes" id="UP000196694">
    <property type="component" value="Unassembled WGS sequence"/>
</dbReference>
<reference evidence="2 4" key="2">
    <citation type="submission" date="2017-05" db="EMBL/GenBank/DDBJ databases">
        <title>The draft genome of the hyperthermophilic archaeon 'Pyrodictium delaneyi strain Hulk', an iron and nitrate reducer, reveals the capacity for sulfate reduction.</title>
        <authorList>
            <person name="Demey L.M."/>
            <person name="Miller C."/>
            <person name="Manzella M."/>
            <person name="Reguera G."/>
            <person name="Kashefi K."/>
        </authorList>
    </citation>
    <scope>NUCLEOTIDE SEQUENCE [LARGE SCALE GENOMIC DNA]</scope>
    <source>
        <strain evidence="2 4">Hulk</strain>
    </source>
</reference>
<protein>
    <recommendedName>
        <fullName evidence="5">VWA domain-containing protein</fullName>
    </recommendedName>
</protein>
<accession>A0A0P0N4I5</accession>
<dbReference type="OrthoDB" id="15480at2157"/>
<keyword evidence="4" id="KW-1185">Reference proteome</keyword>
<sequence>MRPSRKYSGYTHKLSDQAMYQIAYETALEARKRGLHVSTAEVVEAARLLALYMAVSGAKTLAPDDIAFVLSSVYAKRMREGAIIHEIVREITKRRQPSQAYVAKHIEAEIDKDLQALGLRYGSKIRHRRLTSEKAQSAYARLKLLGIIRRGRKGEYVVHSSQARRIAEQLARHYRDYKDAIKDVIRRNITRNSSIVASMGTELLNYIDLEDLSIDELTRLYRHAGKNEHLRYIVSRTIEEKINKGEHYSDASSIYEILRKEKLLQKKHLRYLLEQNPKLAERAVKDFGKEAVLDVVAELSTYNKEGAVEIALKAIGMQASRRGVVTEILNRNQISLLSSIGSSQSEALEVLNRLATAKKYLAKSLVDDTRALLDYAEYEYTRAVEEWSKIKDHYENIDLAQIVESEITRLKQLIDAAERGDIYSLIKSIVKNMDVFEALKLLSTIYNDANNKRVRSYAIMLMRSLWRESRGNTGLRPSRKIRLSKTKGRLHIRKTLEKIVRFNPSPLTRITKHTTRQYIVVVDKSGSMRSYALYTILAASALATSISKLIVFDENITIYRNIKHINPLHVVDLILSTRFSGYTNIVDALRSAAKGSTPRHIVLISDLKQTIATDATVEEVIRELRLKGWQITIVLPPKHDARVLNRIKPYTRFYIIRTPQDIPSIMRRILRS</sequence>
<dbReference type="Gene3D" id="3.40.50.410">
    <property type="entry name" value="von Willebrand factor, type A domain"/>
    <property type="match status" value="1"/>
</dbReference>
<organism evidence="1 3">
    <name type="scientific">Pyrodictium delaneyi</name>
    <dbReference type="NCBI Taxonomy" id="1273541"/>
    <lineage>
        <taxon>Archaea</taxon>
        <taxon>Thermoproteota</taxon>
        <taxon>Thermoprotei</taxon>
        <taxon>Desulfurococcales</taxon>
        <taxon>Pyrodictiaceae</taxon>
        <taxon>Pyrodictium</taxon>
    </lineage>
</organism>
<gene>
    <name evidence="2" type="ORF">Pdsh_00520</name>
    <name evidence="1" type="ORF">Pyrde_1024</name>
</gene>
<dbReference type="KEGG" id="pdl:Pyrde_1024"/>
<dbReference type="GeneID" id="26099364"/>
<dbReference type="Pfam" id="PF05762">
    <property type="entry name" value="VWA_CoxE"/>
    <property type="match status" value="1"/>
</dbReference>
<dbReference type="AlphaFoldDB" id="A0A0P0N4I5"/>
<dbReference type="EMBL" id="NCQP01000001">
    <property type="protein sequence ID" value="OWJ55341.1"/>
    <property type="molecule type" value="Genomic_DNA"/>
</dbReference>